<name>A0ABQ1I4F1_9ALTE</name>
<gene>
    <name evidence="1" type="ORF">GCM10007414_24800</name>
</gene>
<organism evidence="1 2">
    <name type="scientific">Agarivorans gilvus</name>
    <dbReference type="NCBI Taxonomy" id="680279"/>
    <lineage>
        <taxon>Bacteria</taxon>
        <taxon>Pseudomonadati</taxon>
        <taxon>Pseudomonadota</taxon>
        <taxon>Gammaproteobacteria</taxon>
        <taxon>Alteromonadales</taxon>
        <taxon>Alteromonadaceae</taxon>
        <taxon>Agarivorans</taxon>
    </lineage>
</organism>
<dbReference type="InterPro" id="IPR003329">
    <property type="entry name" value="Cytidylyl_trans"/>
</dbReference>
<dbReference type="InterPro" id="IPR020039">
    <property type="entry name" value="PseF"/>
</dbReference>
<dbReference type="InterPro" id="IPR029044">
    <property type="entry name" value="Nucleotide-diphossugar_trans"/>
</dbReference>
<dbReference type="InterPro" id="IPR050793">
    <property type="entry name" value="CMP-NeuNAc_synthase"/>
</dbReference>
<proteinExistence type="predicted"/>
<dbReference type="RefSeq" id="WP_055732083.1">
    <property type="nucleotide sequence ID" value="NZ_BMDY01000014.1"/>
</dbReference>
<dbReference type="CDD" id="cd02513">
    <property type="entry name" value="CMP-NeuAc_Synthase"/>
    <property type="match status" value="1"/>
</dbReference>
<keyword evidence="1" id="KW-0808">Transferase</keyword>
<keyword evidence="1" id="KW-0548">Nucleotidyltransferase</keyword>
<dbReference type="SUPFAM" id="SSF53448">
    <property type="entry name" value="Nucleotide-diphospho-sugar transferases"/>
    <property type="match status" value="1"/>
</dbReference>
<dbReference type="Proteomes" id="UP000651977">
    <property type="component" value="Unassembled WGS sequence"/>
</dbReference>
<dbReference type="EMBL" id="BMDY01000014">
    <property type="protein sequence ID" value="GGB10467.1"/>
    <property type="molecule type" value="Genomic_DNA"/>
</dbReference>
<dbReference type="Pfam" id="PF02348">
    <property type="entry name" value="CTP_transf_3"/>
    <property type="match status" value="1"/>
</dbReference>
<dbReference type="GO" id="GO:0016779">
    <property type="term" value="F:nucleotidyltransferase activity"/>
    <property type="evidence" value="ECO:0007669"/>
    <property type="project" value="UniProtKB-KW"/>
</dbReference>
<keyword evidence="2" id="KW-1185">Reference proteome</keyword>
<protein>
    <submittedName>
        <fullName evidence="1">Pseudaminic acid cytidylyltransferase</fullName>
    </submittedName>
</protein>
<dbReference type="PANTHER" id="PTHR21485:SF6">
    <property type="entry name" value="N-ACYLNEURAMINATE CYTIDYLYLTRANSFERASE-RELATED"/>
    <property type="match status" value="1"/>
</dbReference>
<reference evidence="2" key="1">
    <citation type="journal article" date="2019" name="Int. J. Syst. Evol. Microbiol.">
        <title>The Global Catalogue of Microorganisms (GCM) 10K type strain sequencing project: providing services to taxonomists for standard genome sequencing and annotation.</title>
        <authorList>
            <consortium name="The Broad Institute Genomics Platform"/>
            <consortium name="The Broad Institute Genome Sequencing Center for Infectious Disease"/>
            <person name="Wu L."/>
            <person name="Ma J."/>
        </authorList>
    </citation>
    <scope>NUCLEOTIDE SEQUENCE [LARGE SCALE GENOMIC DNA]</scope>
    <source>
        <strain evidence="2">CGMCC 1.10131</strain>
    </source>
</reference>
<evidence type="ECO:0000313" key="1">
    <source>
        <dbReference type="EMBL" id="GGB10467.1"/>
    </source>
</evidence>
<accession>A0ABQ1I4F1</accession>
<sequence length="231" mass="25761">MSNIAIIPARGGSKRIPHKNVKLFCGKPIIAYSIEAALNSGCFDKVIVSTDDPEIADIAAHHGAEIPFLRPPELSDDHATTTPVIQHALQHFLPQENFDFACCIYATAPFITPTWLKQSYQLLQQHDTEYSYPVVAFPAPIQRALEIEPASQTIRMSQPENVLLRSQDLPPRYYDSGQFYWGKSSAFLNATPILSAKAKALVLEKSSVVDIDDAQDWLIAENLYRSQYSQA</sequence>
<evidence type="ECO:0000313" key="2">
    <source>
        <dbReference type="Proteomes" id="UP000651977"/>
    </source>
</evidence>
<dbReference type="PANTHER" id="PTHR21485">
    <property type="entry name" value="HAD SUPERFAMILY MEMBERS CMAS AND KDSC"/>
    <property type="match status" value="1"/>
</dbReference>
<dbReference type="Gene3D" id="3.90.550.10">
    <property type="entry name" value="Spore Coat Polysaccharide Biosynthesis Protein SpsA, Chain A"/>
    <property type="match status" value="1"/>
</dbReference>
<comment type="caution">
    <text evidence="1">The sequence shown here is derived from an EMBL/GenBank/DDBJ whole genome shotgun (WGS) entry which is preliminary data.</text>
</comment>
<dbReference type="NCBIfam" id="TIGR03584">
    <property type="entry name" value="PseF"/>
    <property type="match status" value="1"/>
</dbReference>